<name>A0ABR6Z8E2_9BURK</name>
<sequence>MMSKLFSAACERNSTPILQTIEPLLVDCHSLLEIGSGTGQHAVSFARQLTHLQWQTSDRQEYHPSIIAWMAEAALLNLLPPFELNIGISSWPQAQFDAVYTANTCHIMAWQEVELMFAGVAALLSNRGLFLIYGPFNYAGEFTSASNQHFDASLKQQAAHMGIRDIENILILASQHGMHLQDDIAMPANNRLLVLSKGGQE</sequence>
<dbReference type="EMBL" id="JACOFX010000003">
    <property type="protein sequence ID" value="MBC3907839.1"/>
    <property type="molecule type" value="Genomic_DNA"/>
</dbReference>
<evidence type="ECO:0000313" key="1">
    <source>
        <dbReference type="EMBL" id="MBC3907839.1"/>
    </source>
</evidence>
<evidence type="ECO:0000313" key="2">
    <source>
        <dbReference type="Proteomes" id="UP000646911"/>
    </source>
</evidence>
<dbReference type="PANTHER" id="PTHR20974:SF0">
    <property type="entry name" value="UPF0585 PROTEIN CG18661"/>
    <property type="match status" value="1"/>
</dbReference>
<proteinExistence type="predicted"/>
<dbReference type="SUPFAM" id="SSF53335">
    <property type="entry name" value="S-adenosyl-L-methionine-dependent methyltransferases"/>
    <property type="match status" value="1"/>
</dbReference>
<gene>
    <name evidence="1" type="ORF">H8L47_09680</name>
</gene>
<dbReference type="InterPro" id="IPR010342">
    <property type="entry name" value="DUF938"/>
</dbReference>
<dbReference type="Proteomes" id="UP000646911">
    <property type="component" value="Unassembled WGS sequence"/>
</dbReference>
<protein>
    <submittedName>
        <fullName evidence="1">DUF938 domain-containing protein</fullName>
    </submittedName>
</protein>
<dbReference type="Gene3D" id="3.40.50.150">
    <property type="entry name" value="Vaccinia Virus protein VP39"/>
    <property type="match status" value="1"/>
</dbReference>
<dbReference type="PANTHER" id="PTHR20974">
    <property type="entry name" value="UPF0585 PROTEIN CG18661"/>
    <property type="match status" value="1"/>
</dbReference>
<keyword evidence="2" id="KW-1185">Reference proteome</keyword>
<organism evidence="1 2">
    <name type="scientific">Undibacterium umbellatum</name>
    <dbReference type="NCBI Taxonomy" id="2762300"/>
    <lineage>
        <taxon>Bacteria</taxon>
        <taxon>Pseudomonadati</taxon>
        <taxon>Pseudomonadota</taxon>
        <taxon>Betaproteobacteria</taxon>
        <taxon>Burkholderiales</taxon>
        <taxon>Oxalobacteraceae</taxon>
        <taxon>Undibacterium</taxon>
    </lineage>
</organism>
<reference evidence="1 2" key="1">
    <citation type="submission" date="2020-08" db="EMBL/GenBank/DDBJ databases">
        <title>Novel species isolated from subtropical streams in China.</title>
        <authorList>
            <person name="Lu H."/>
        </authorList>
    </citation>
    <scope>NUCLEOTIDE SEQUENCE [LARGE SCALE GENOMIC DNA]</scope>
    <source>
        <strain evidence="1 2">NL8W</strain>
    </source>
</reference>
<accession>A0ABR6Z8E2</accession>
<comment type="caution">
    <text evidence="1">The sequence shown here is derived from an EMBL/GenBank/DDBJ whole genome shotgun (WGS) entry which is preliminary data.</text>
</comment>
<dbReference type="Pfam" id="PF06080">
    <property type="entry name" value="DUF938"/>
    <property type="match status" value="1"/>
</dbReference>
<dbReference type="InterPro" id="IPR029063">
    <property type="entry name" value="SAM-dependent_MTases_sf"/>
</dbReference>